<feature type="short sequence motif" description="GXSXG" evidence="2">
    <location>
        <begin position="116"/>
        <end position="120"/>
    </location>
</feature>
<keyword evidence="2 3" id="KW-0442">Lipid degradation</keyword>
<evidence type="ECO:0000256" key="1">
    <source>
        <dbReference type="ARBA" id="ARBA00023098"/>
    </source>
</evidence>
<dbReference type="InterPro" id="IPR016035">
    <property type="entry name" value="Acyl_Trfase/lysoPLipase"/>
</dbReference>
<dbReference type="EMBL" id="GBEZ01022462">
    <property type="protein sequence ID" value="JAC64379.1"/>
    <property type="molecule type" value="Transcribed_RNA"/>
</dbReference>
<gene>
    <name evidence="5" type="ORF">TSPGSL018_18427</name>
</gene>
<dbReference type="SUPFAM" id="SSF52151">
    <property type="entry name" value="FabD/lysophospholipase-like"/>
    <property type="match status" value="1"/>
</dbReference>
<comment type="function">
    <text evidence="3">Lipolytic acyl hydrolase (LAH).</text>
</comment>
<dbReference type="GO" id="GO:0016020">
    <property type="term" value="C:membrane"/>
    <property type="evidence" value="ECO:0007669"/>
    <property type="project" value="TreeGrafter"/>
</dbReference>
<feature type="short sequence motif" description="DGA/G" evidence="2">
    <location>
        <begin position="234"/>
        <end position="236"/>
    </location>
</feature>
<comment type="similarity">
    <text evidence="3">Belongs to the patatin family.</text>
</comment>
<dbReference type="PROSITE" id="PS51635">
    <property type="entry name" value="PNPLA"/>
    <property type="match status" value="1"/>
</dbReference>
<protein>
    <recommendedName>
        <fullName evidence="3">Patatin</fullName>
        <ecNumber evidence="3">3.1.1.-</ecNumber>
    </recommendedName>
</protein>
<evidence type="ECO:0000256" key="2">
    <source>
        <dbReference type="PROSITE-ProRule" id="PRU01161"/>
    </source>
</evidence>
<dbReference type="Gene3D" id="3.40.1090.10">
    <property type="entry name" value="Cytosolic phospholipase A2 catalytic domain"/>
    <property type="match status" value="1"/>
</dbReference>
<dbReference type="PANTHER" id="PTHR12406">
    <property type="entry name" value="CALCIUM-INDEPENDENT PHOSPHOLIPASE A2 IPLA2 -RELATED"/>
    <property type="match status" value="1"/>
</dbReference>
<feature type="non-terminal residue" evidence="5">
    <location>
        <position position="328"/>
    </location>
</feature>
<dbReference type="GO" id="GO:0005737">
    <property type="term" value="C:cytoplasm"/>
    <property type="evidence" value="ECO:0007669"/>
    <property type="project" value="TreeGrafter"/>
</dbReference>
<dbReference type="GO" id="GO:0019433">
    <property type="term" value="P:triglyceride catabolic process"/>
    <property type="evidence" value="ECO:0007669"/>
    <property type="project" value="TreeGrafter"/>
</dbReference>
<evidence type="ECO:0000256" key="3">
    <source>
        <dbReference type="RuleBase" id="RU361262"/>
    </source>
</evidence>
<dbReference type="GO" id="GO:0004806">
    <property type="term" value="F:triacylglycerol lipase activity"/>
    <property type="evidence" value="ECO:0007669"/>
    <property type="project" value="TreeGrafter"/>
</dbReference>
<organism evidence="5">
    <name type="scientific">Tetraselmis sp. GSL018</name>
    <dbReference type="NCBI Taxonomy" id="582737"/>
    <lineage>
        <taxon>Eukaryota</taxon>
        <taxon>Viridiplantae</taxon>
        <taxon>Chlorophyta</taxon>
        <taxon>core chlorophytes</taxon>
        <taxon>Chlorodendrophyceae</taxon>
        <taxon>Chlorodendrales</taxon>
        <taxon>Chlorodendraceae</taxon>
        <taxon>Tetraselmis</taxon>
    </lineage>
</organism>
<evidence type="ECO:0000259" key="4">
    <source>
        <dbReference type="PROSITE" id="PS51635"/>
    </source>
</evidence>
<dbReference type="GO" id="GO:0005811">
    <property type="term" value="C:lipid droplet"/>
    <property type="evidence" value="ECO:0007669"/>
    <property type="project" value="TreeGrafter"/>
</dbReference>
<dbReference type="PANTHER" id="PTHR12406:SF7">
    <property type="entry name" value="PATATIN-LIKE PHOSPHOLIPASE DOMAIN-CONTAINING PROTEIN 4"/>
    <property type="match status" value="1"/>
</dbReference>
<evidence type="ECO:0000313" key="5">
    <source>
        <dbReference type="EMBL" id="JAC64379.1"/>
    </source>
</evidence>
<keyword evidence="2 3" id="KW-0378">Hydrolase</keyword>
<name>A0A061R0V7_9CHLO</name>
<dbReference type="EC" id="3.1.1.-" evidence="3"/>
<comment type="domain">
    <text evidence="3">The nitrogen atoms of the two glycine residues in the GGXR motif define the oxyanion hole, and stabilize the oxyanion that forms during the nucleophilic attack by the catalytic serine during substrate cleavage.</text>
</comment>
<feature type="domain" description="PNPLA" evidence="4">
    <location>
        <begin position="83"/>
        <end position="247"/>
    </location>
</feature>
<dbReference type="GO" id="GO:0055088">
    <property type="term" value="P:lipid homeostasis"/>
    <property type="evidence" value="ECO:0007669"/>
    <property type="project" value="TreeGrafter"/>
</dbReference>
<dbReference type="InterPro" id="IPR033562">
    <property type="entry name" value="PLPL"/>
</dbReference>
<accession>A0A061R0V7</accession>
<dbReference type="Pfam" id="PF01734">
    <property type="entry name" value="Patatin"/>
    <property type="match status" value="1"/>
</dbReference>
<dbReference type="AlphaFoldDB" id="A0A061R0V7"/>
<feature type="active site" description="Nucleophile" evidence="2">
    <location>
        <position position="118"/>
    </location>
</feature>
<sequence>MISVPLATVSRSLQYRPLPCMLLYSRQKAGHHRMCRNWGAKARNEHAQDTLAFENNRTDVTYDTEFSVEPQVPSDSNLHGLGFGFSAGGMLFPYLVGVVGALRESGVMTDGTKVAGSSAGSIVAVASSSGLTSEEVMTACLELAEDYRINGTRGRMRERLALCLDRVLPEDIHHLCNGVAHVGVTKLLPIPTFKLINRFSSREDVIDAVLTSCHIPWYFDGKFSTNFRGSLHYDGGLTNLIPVPPGVDTAIKISCFPSQKLRAVQGVAVSPDSFDEDFPHPMSQLLAWAFEPADEPMLIDLYERGRRDGFAWHSRHTNLEPSSRDASA</sequence>
<keyword evidence="1 2" id="KW-0443">Lipid metabolism</keyword>
<feature type="active site" description="Proton acceptor" evidence="2">
    <location>
        <position position="234"/>
    </location>
</feature>
<proteinExistence type="inferred from homology"/>
<comment type="caution">
    <text evidence="2">Lacks conserved residue(s) required for the propagation of feature annotation.</text>
</comment>
<reference evidence="5" key="1">
    <citation type="submission" date="2014-05" db="EMBL/GenBank/DDBJ databases">
        <title>The transcriptome of the halophilic microalga Tetraselmis sp. GSL018 isolated from the Great Salt Lake, Utah.</title>
        <authorList>
            <person name="Jinkerson R.E."/>
            <person name="D'Adamo S."/>
            <person name="Posewitz M.C."/>
        </authorList>
    </citation>
    <scope>NUCLEOTIDE SEQUENCE</scope>
    <source>
        <strain evidence="5">GSL018</strain>
    </source>
</reference>
<dbReference type="InterPro" id="IPR002641">
    <property type="entry name" value="PNPLA_dom"/>
</dbReference>
<dbReference type="CDD" id="cd07224">
    <property type="entry name" value="Pat_like"/>
    <property type="match status" value="1"/>
</dbReference>